<dbReference type="Proteomes" id="UP001356428">
    <property type="component" value="Chromosome"/>
</dbReference>
<evidence type="ECO:0008006" key="4">
    <source>
        <dbReference type="Google" id="ProtNLM"/>
    </source>
</evidence>
<name>A0ABZ1ETX8_9ACTN</name>
<feature type="compositionally biased region" description="Basic and acidic residues" evidence="1">
    <location>
        <begin position="16"/>
        <end position="27"/>
    </location>
</feature>
<evidence type="ECO:0000256" key="1">
    <source>
        <dbReference type="SAM" id="MobiDB-lite"/>
    </source>
</evidence>
<keyword evidence="3" id="KW-1185">Reference proteome</keyword>
<proteinExistence type="predicted"/>
<protein>
    <recommendedName>
        <fullName evidence="4">Metalloprotease</fullName>
    </recommendedName>
</protein>
<dbReference type="Pfam" id="PF20242">
    <property type="entry name" value="Emfourin"/>
    <property type="match status" value="1"/>
</dbReference>
<gene>
    <name evidence="2" type="ORF">OG849_10120</name>
</gene>
<dbReference type="InterPro" id="IPR049457">
    <property type="entry name" value="Emfourin"/>
</dbReference>
<dbReference type="GeneID" id="91315348"/>
<feature type="region of interest" description="Disordered" evidence="1">
    <location>
        <begin position="1"/>
        <end position="27"/>
    </location>
</feature>
<sequence>MRIQVTRTGGFAGISRHHEVDTEGREDAAEWESLAEEVLAAATEAGTPDAPPSGVPDGFRYRITVGDRTVYCADPDLTGAQRTLVSRVLKEGA</sequence>
<dbReference type="RefSeq" id="WP_018511558.1">
    <property type="nucleotide sequence ID" value="NZ_CP108861.1"/>
</dbReference>
<evidence type="ECO:0000313" key="3">
    <source>
        <dbReference type="Proteomes" id="UP001356428"/>
    </source>
</evidence>
<accession>A0ABZ1ETX8</accession>
<dbReference type="EMBL" id="CP109083">
    <property type="protein sequence ID" value="WSB07583.1"/>
    <property type="molecule type" value="Genomic_DNA"/>
</dbReference>
<organism evidence="2 3">
    <name type="scientific">Streptomyces cyaneofuscatus</name>
    <dbReference type="NCBI Taxonomy" id="66883"/>
    <lineage>
        <taxon>Bacteria</taxon>
        <taxon>Bacillati</taxon>
        <taxon>Actinomycetota</taxon>
        <taxon>Actinomycetes</taxon>
        <taxon>Kitasatosporales</taxon>
        <taxon>Streptomycetaceae</taxon>
        <taxon>Streptomyces</taxon>
    </lineage>
</organism>
<reference evidence="2 3" key="1">
    <citation type="submission" date="2022-10" db="EMBL/GenBank/DDBJ databases">
        <title>The complete genomes of actinobacterial strains from the NBC collection.</title>
        <authorList>
            <person name="Joergensen T.S."/>
            <person name="Alvarez Arevalo M."/>
            <person name="Sterndorff E.B."/>
            <person name="Faurdal D."/>
            <person name="Vuksanovic O."/>
            <person name="Mourched A.-S."/>
            <person name="Charusanti P."/>
            <person name="Shaw S."/>
            <person name="Blin K."/>
            <person name="Weber T."/>
        </authorList>
    </citation>
    <scope>NUCLEOTIDE SEQUENCE [LARGE SCALE GENOMIC DNA]</scope>
    <source>
        <strain evidence="2 3">NBC 01792</strain>
    </source>
</reference>
<evidence type="ECO:0000313" key="2">
    <source>
        <dbReference type="EMBL" id="WSB07583.1"/>
    </source>
</evidence>